<feature type="region of interest" description="Disordered" evidence="3">
    <location>
        <begin position="111"/>
        <end position="131"/>
    </location>
</feature>
<dbReference type="PANTHER" id="PTHR33515:SF1">
    <property type="entry name" value="RIBOSOME-BINDING FACTOR A, CHLOROPLASTIC-RELATED"/>
    <property type="match status" value="1"/>
</dbReference>
<dbReference type="InterPro" id="IPR023799">
    <property type="entry name" value="RbfA_dom_sf"/>
</dbReference>
<dbReference type="STRING" id="1028.SAMN05661096_02956"/>
<dbReference type="OrthoDB" id="9811910at2"/>
<comment type="function">
    <text evidence="2">One of several proteins that assist in the late maturation steps of the functional core of the 30S ribosomal subunit. Associates with free 30S ribosomal subunits (but not with 30S subunits that are part of 70S ribosomes or polysomes). Required for efficient processing of 16S rRNA. May interact with the 5'-terminal helix region of 16S rRNA.</text>
</comment>
<keyword evidence="5" id="KW-1185">Reference proteome</keyword>
<dbReference type="Proteomes" id="UP000193804">
    <property type="component" value="Unassembled WGS sequence"/>
</dbReference>
<keyword evidence="2" id="KW-0963">Cytoplasm</keyword>
<dbReference type="InterPro" id="IPR000238">
    <property type="entry name" value="RbfA"/>
</dbReference>
<evidence type="ECO:0000256" key="3">
    <source>
        <dbReference type="SAM" id="MobiDB-lite"/>
    </source>
</evidence>
<dbReference type="SUPFAM" id="SSF89919">
    <property type="entry name" value="Ribosome-binding factor A, RbfA"/>
    <property type="match status" value="1"/>
</dbReference>
<gene>
    <name evidence="2" type="primary">rbfA</name>
    <name evidence="4" type="ORF">SAMN05661096_02956</name>
</gene>
<dbReference type="GO" id="GO:0030490">
    <property type="term" value="P:maturation of SSU-rRNA"/>
    <property type="evidence" value="ECO:0007669"/>
    <property type="project" value="UniProtKB-UniRule"/>
</dbReference>
<dbReference type="GO" id="GO:0005829">
    <property type="term" value="C:cytosol"/>
    <property type="evidence" value="ECO:0007669"/>
    <property type="project" value="TreeGrafter"/>
</dbReference>
<comment type="subunit">
    <text evidence="2">Monomer. Binds 30S ribosomal subunits, but not 50S ribosomal subunits or 70S ribosomes.</text>
</comment>
<evidence type="ECO:0000256" key="1">
    <source>
        <dbReference type="ARBA" id="ARBA00022517"/>
    </source>
</evidence>
<sequence>MAAGSRQKKYSSLLQKDLSEIFQKQMANAFGKAFITITDVEVSPDLSFAKIYLSLMLSDKPSETLEMIRERKSEIRKHLGNRIGKQVRIVPEIAFFIDDTLEKASRMEDILSKLEIPPEEEEEEDDENNED</sequence>
<dbReference type="NCBIfam" id="TIGR00082">
    <property type="entry name" value="rbfA"/>
    <property type="match status" value="1"/>
</dbReference>
<evidence type="ECO:0000256" key="2">
    <source>
        <dbReference type="HAMAP-Rule" id="MF_00003"/>
    </source>
</evidence>
<reference evidence="5" key="1">
    <citation type="submission" date="2017-04" db="EMBL/GenBank/DDBJ databases">
        <authorList>
            <person name="Varghese N."/>
            <person name="Submissions S."/>
        </authorList>
    </citation>
    <scope>NUCLEOTIDE SEQUENCE [LARGE SCALE GENOMIC DNA]</scope>
    <source>
        <strain evidence="5">DSM 4125</strain>
    </source>
</reference>
<dbReference type="Pfam" id="PF02033">
    <property type="entry name" value="RBFA"/>
    <property type="match status" value="1"/>
</dbReference>
<name>A0A1X7KQA7_9BACT</name>
<dbReference type="PANTHER" id="PTHR33515">
    <property type="entry name" value="RIBOSOME-BINDING FACTOR A, CHLOROPLASTIC-RELATED"/>
    <property type="match status" value="1"/>
</dbReference>
<proteinExistence type="inferred from homology"/>
<organism evidence="4 5">
    <name type="scientific">Marivirga sericea</name>
    <dbReference type="NCBI Taxonomy" id="1028"/>
    <lineage>
        <taxon>Bacteria</taxon>
        <taxon>Pseudomonadati</taxon>
        <taxon>Bacteroidota</taxon>
        <taxon>Cytophagia</taxon>
        <taxon>Cytophagales</taxon>
        <taxon>Marivirgaceae</taxon>
        <taxon>Marivirga</taxon>
    </lineage>
</organism>
<evidence type="ECO:0000313" key="4">
    <source>
        <dbReference type="EMBL" id="SMG42974.1"/>
    </source>
</evidence>
<accession>A0A1X7KQA7</accession>
<dbReference type="HAMAP" id="MF_00003">
    <property type="entry name" value="RbfA"/>
    <property type="match status" value="1"/>
</dbReference>
<keyword evidence="1 2" id="KW-0690">Ribosome biogenesis</keyword>
<dbReference type="RefSeq" id="WP_085518111.1">
    <property type="nucleotide sequence ID" value="NZ_FXAW01000006.1"/>
</dbReference>
<comment type="similarity">
    <text evidence="2">Belongs to the RbfA family.</text>
</comment>
<dbReference type="GO" id="GO:0043024">
    <property type="term" value="F:ribosomal small subunit binding"/>
    <property type="evidence" value="ECO:0007669"/>
    <property type="project" value="TreeGrafter"/>
</dbReference>
<dbReference type="AlphaFoldDB" id="A0A1X7KQA7"/>
<comment type="subcellular location">
    <subcellularLocation>
        <location evidence="2">Cytoplasm</location>
    </subcellularLocation>
</comment>
<dbReference type="InterPro" id="IPR015946">
    <property type="entry name" value="KH_dom-like_a/b"/>
</dbReference>
<dbReference type="EMBL" id="FXAW01000006">
    <property type="protein sequence ID" value="SMG42974.1"/>
    <property type="molecule type" value="Genomic_DNA"/>
</dbReference>
<dbReference type="Gene3D" id="3.30.300.20">
    <property type="match status" value="1"/>
</dbReference>
<evidence type="ECO:0000313" key="5">
    <source>
        <dbReference type="Proteomes" id="UP000193804"/>
    </source>
</evidence>
<protein>
    <recommendedName>
        <fullName evidence="2">Ribosome-binding factor A</fullName>
    </recommendedName>
</protein>
<feature type="compositionally biased region" description="Acidic residues" evidence="3">
    <location>
        <begin position="117"/>
        <end position="131"/>
    </location>
</feature>